<feature type="transmembrane region" description="Helical" evidence="5">
    <location>
        <begin position="225"/>
        <end position="250"/>
    </location>
</feature>
<feature type="transmembrane region" description="Helical" evidence="5">
    <location>
        <begin position="128"/>
        <end position="145"/>
    </location>
</feature>
<dbReference type="GO" id="GO:0016020">
    <property type="term" value="C:membrane"/>
    <property type="evidence" value="ECO:0007669"/>
    <property type="project" value="UniProtKB-SubCell"/>
</dbReference>
<keyword evidence="2 5" id="KW-0812">Transmembrane</keyword>
<proteinExistence type="inferred from homology"/>
<evidence type="ECO:0000256" key="2">
    <source>
        <dbReference type="ARBA" id="ARBA00022692"/>
    </source>
</evidence>
<sequence length="504" mass="53555">MSDTPVLQYSFLAPILIVLGGAVIGVLLEAFAAAKRRAVLQLTLTLGTLFIAFLSLLRIRNLTSAKAAMGSVMIDGPTILMQGTILLIAFFAVMIIGDVDNFTAQASAVPGSDEEKSALQAGRQQTEIFPLTLFAVAGMLLFPAANDLVTLFVALEVLSLPLYLMAGLSRHRRLFSQEAALKYFLLGAYASAFFLFGAAFLYGFSYSVTLSGIHAAVIGGTANNIFLLIGLTFISLGLLFKVGAVPFHAWTPDVYQGAPTPITGFMAAATKVAAFGAMLRIYYVTFAEANWNWRPILTVIAIATMLVGSIVAITQRDIKRMLAYSSIAHAGFLLTGVIALNKAGLAATLFYLLAYGFATIGAFGVITLVRDSSGEITDLNRWAGLGRRSPKIAALFSFFLLAFAGIPLTSGFIGKFAIFTAAYESGNIGVVVVGVLSSAIAAFFYIRVIVMMYFAEDNGDSLTVVIPSPLTSIAIWVSGGVTLVLGVYPTPVLNAINTLATFIR</sequence>
<dbReference type="PANTHER" id="PTHR22773">
    <property type="entry name" value="NADH DEHYDROGENASE"/>
    <property type="match status" value="1"/>
</dbReference>
<dbReference type="InterPro" id="IPR001750">
    <property type="entry name" value="ND/Mrp_TM"/>
</dbReference>
<feature type="transmembrane region" description="Helical" evidence="5">
    <location>
        <begin position="39"/>
        <end position="59"/>
    </location>
</feature>
<evidence type="ECO:0000256" key="4">
    <source>
        <dbReference type="ARBA" id="ARBA00023136"/>
    </source>
</evidence>
<dbReference type="NCBIfam" id="TIGR01770">
    <property type="entry name" value="NDH_I_N"/>
    <property type="match status" value="1"/>
</dbReference>
<evidence type="ECO:0000259" key="6">
    <source>
        <dbReference type="Pfam" id="PF00361"/>
    </source>
</evidence>
<reference evidence="7" key="1">
    <citation type="submission" date="2020-05" db="EMBL/GenBank/DDBJ databases">
        <authorList>
            <person name="Chiriac C."/>
            <person name="Salcher M."/>
            <person name="Ghai R."/>
            <person name="Kavagutti S V."/>
        </authorList>
    </citation>
    <scope>NUCLEOTIDE SEQUENCE</scope>
</reference>
<feature type="transmembrane region" description="Helical" evidence="5">
    <location>
        <begin position="6"/>
        <end position="27"/>
    </location>
</feature>
<feature type="transmembrane region" description="Helical" evidence="5">
    <location>
        <begin position="428"/>
        <end position="450"/>
    </location>
</feature>
<feature type="transmembrane region" description="Helical" evidence="5">
    <location>
        <begin position="79"/>
        <end position="97"/>
    </location>
</feature>
<keyword evidence="3 5" id="KW-1133">Transmembrane helix</keyword>
<evidence type="ECO:0000256" key="3">
    <source>
        <dbReference type="ARBA" id="ARBA00022989"/>
    </source>
</evidence>
<feature type="transmembrane region" description="Helical" evidence="5">
    <location>
        <begin position="462"/>
        <end position="488"/>
    </location>
</feature>
<dbReference type="AlphaFoldDB" id="A0A6J6YI24"/>
<evidence type="ECO:0000256" key="1">
    <source>
        <dbReference type="ARBA" id="ARBA00004141"/>
    </source>
</evidence>
<feature type="transmembrane region" description="Helical" evidence="5">
    <location>
        <begin position="346"/>
        <end position="369"/>
    </location>
</feature>
<feature type="transmembrane region" description="Helical" evidence="5">
    <location>
        <begin position="321"/>
        <end position="340"/>
    </location>
</feature>
<evidence type="ECO:0000313" key="7">
    <source>
        <dbReference type="EMBL" id="CAB4807854.1"/>
    </source>
</evidence>
<accession>A0A6J6YI24</accession>
<feature type="transmembrane region" description="Helical" evidence="5">
    <location>
        <begin position="390"/>
        <end position="408"/>
    </location>
</feature>
<feature type="domain" description="NADH:quinone oxidoreductase/Mrp antiporter transmembrane" evidence="6">
    <location>
        <begin position="145"/>
        <end position="440"/>
    </location>
</feature>
<dbReference type="InterPro" id="IPR010096">
    <property type="entry name" value="NADH-Q_OxRdtase_suN/2"/>
</dbReference>
<dbReference type="EMBL" id="CAFAAT010000077">
    <property type="protein sequence ID" value="CAB4807854.1"/>
    <property type="molecule type" value="Genomic_DNA"/>
</dbReference>
<protein>
    <submittedName>
        <fullName evidence="7">Unannotated protein</fullName>
    </submittedName>
</protein>
<feature type="transmembrane region" description="Helical" evidence="5">
    <location>
        <begin position="262"/>
        <end position="283"/>
    </location>
</feature>
<evidence type="ECO:0000256" key="5">
    <source>
        <dbReference type="SAM" id="Phobius"/>
    </source>
</evidence>
<keyword evidence="4 5" id="KW-0472">Membrane</keyword>
<name>A0A6J6YI24_9ZZZZ</name>
<comment type="subcellular location">
    <subcellularLocation>
        <location evidence="1">Membrane</location>
        <topology evidence="1">Multi-pass membrane protein</topology>
    </subcellularLocation>
</comment>
<dbReference type="NCBIfam" id="NF004441">
    <property type="entry name" value="PRK05777.1-4"/>
    <property type="match status" value="1"/>
</dbReference>
<dbReference type="GO" id="GO:0008137">
    <property type="term" value="F:NADH dehydrogenase (ubiquinone) activity"/>
    <property type="evidence" value="ECO:0007669"/>
    <property type="project" value="InterPro"/>
</dbReference>
<feature type="transmembrane region" description="Helical" evidence="5">
    <location>
        <begin position="180"/>
        <end position="205"/>
    </location>
</feature>
<dbReference type="GO" id="GO:0042773">
    <property type="term" value="P:ATP synthesis coupled electron transport"/>
    <property type="evidence" value="ECO:0007669"/>
    <property type="project" value="InterPro"/>
</dbReference>
<feature type="transmembrane region" description="Helical" evidence="5">
    <location>
        <begin position="295"/>
        <end position="314"/>
    </location>
</feature>
<gene>
    <name evidence="7" type="ORF">UFOPK3083_00724</name>
</gene>
<dbReference type="HAMAP" id="MF_00445">
    <property type="entry name" value="NDH1_NuoN_1"/>
    <property type="match status" value="1"/>
</dbReference>
<organism evidence="7">
    <name type="scientific">freshwater metagenome</name>
    <dbReference type="NCBI Taxonomy" id="449393"/>
    <lineage>
        <taxon>unclassified sequences</taxon>
        <taxon>metagenomes</taxon>
        <taxon>ecological metagenomes</taxon>
    </lineage>
</organism>
<dbReference type="Pfam" id="PF00361">
    <property type="entry name" value="Proton_antipo_M"/>
    <property type="match status" value="1"/>
</dbReference>